<dbReference type="GO" id="GO:0016787">
    <property type="term" value="F:hydrolase activity"/>
    <property type="evidence" value="ECO:0007669"/>
    <property type="project" value="InterPro"/>
</dbReference>
<dbReference type="Pfam" id="PF06821">
    <property type="entry name" value="Ser_hydrolase"/>
    <property type="match status" value="1"/>
</dbReference>
<dbReference type="PANTHER" id="PTHR15394:SF3">
    <property type="entry name" value="SERINE HYDROLASE RBBP9"/>
    <property type="match status" value="1"/>
</dbReference>
<dbReference type="PANTHER" id="PTHR15394">
    <property type="entry name" value="SERINE HYDROLASE RBBP9"/>
    <property type="match status" value="1"/>
</dbReference>
<dbReference type="AlphaFoldDB" id="A0A1G2CVA5"/>
<name>A0A1G2CVA5_9BACT</name>
<evidence type="ECO:0000313" key="2">
    <source>
        <dbReference type="Proteomes" id="UP000178841"/>
    </source>
</evidence>
<accession>A0A1G2CVA5</accession>
<dbReference type="SUPFAM" id="SSF53474">
    <property type="entry name" value="alpha/beta-Hydrolases"/>
    <property type="match status" value="1"/>
</dbReference>
<evidence type="ECO:0008006" key="3">
    <source>
        <dbReference type="Google" id="ProtNLM"/>
    </source>
</evidence>
<reference evidence="1 2" key="1">
    <citation type="journal article" date="2016" name="Nat. Commun.">
        <title>Thousands of microbial genomes shed light on interconnected biogeochemical processes in an aquifer system.</title>
        <authorList>
            <person name="Anantharaman K."/>
            <person name="Brown C.T."/>
            <person name="Hug L.A."/>
            <person name="Sharon I."/>
            <person name="Castelle C.J."/>
            <person name="Probst A.J."/>
            <person name="Thomas B.C."/>
            <person name="Singh A."/>
            <person name="Wilkins M.J."/>
            <person name="Karaoz U."/>
            <person name="Brodie E.L."/>
            <person name="Williams K.H."/>
            <person name="Hubbard S.S."/>
            <person name="Banfield J.F."/>
        </authorList>
    </citation>
    <scope>NUCLEOTIDE SEQUENCE [LARGE SCALE GENOMIC DNA]</scope>
</reference>
<sequence>MKKRVFIIHGWGAVAKNHWFPWLKKELELHGYEVSLPDMPNTNYPRKELWLPKLASLVGTPDELTYFVGHSIGCNAILRYLESLGGVKVGGAVLVAPYYGDVPEAIGEEKEIADPWLHTRIDFSKVKKTTNNFVAIFSDNDDSVPIKNKDYFKTALTPHIIVEHDKGHFNEGEGVTELPSALNAILSFS</sequence>
<dbReference type="Proteomes" id="UP000178841">
    <property type="component" value="Unassembled WGS sequence"/>
</dbReference>
<comment type="caution">
    <text evidence="1">The sequence shown here is derived from an EMBL/GenBank/DDBJ whole genome shotgun (WGS) entry which is preliminary data.</text>
</comment>
<protein>
    <recommendedName>
        <fullName evidence="3">Alpha/beta hydrolase</fullName>
    </recommendedName>
</protein>
<evidence type="ECO:0000313" key="1">
    <source>
        <dbReference type="EMBL" id="OGZ04428.1"/>
    </source>
</evidence>
<gene>
    <name evidence="1" type="ORF">A2648_01660</name>
</gene>
<dbReference type="InterPro" id="IPR010662">
    <property type="entry name" value="RBBP9/YdeN"/>
</dbReference>
<dbReference type="EMBL" id="MHLH01000006">
    <property type="protein sequence ID" value="OGZ04428.1"/>
    <property type="molecule type" value="Genomic_DNA"/>
</dbReference>
<organism evidence="1 2">
    <name type="scientific">Candidatus Lloydbacteria bacterium RIFCSPHIGHO2_01_FULL_41_20</name>
    <dbReference type="NCBI Taxonomy" id="1798657"/>
    <lineage>
        <taxon>Bacteria</taxon>
        <taxon>Candidatus Lloydiibacteriota</taxon>
    </lineage>
</organism>
<proteinExistence type="predicted"/>
<dbReference type="InterPro" id="IPR029058">
    <property type="entry name" value="AB_hydrolase_fold"/>
</dbReference>
<dbReference type="Gene3D" id="3.40.50.1820">
    <property type="entry name" value="alpha/beta hydrolase"/>
    <property type="match status" value="1"/>
</dbReference>
<dbReference type="STRING" id="1798657.A2648_01660"/>